<sequence length="557" mass="62243">MLEEAGANEQQARAESPRNSRVGLLIDVNGDHFTARLEPVRDGDAPASGQHTIGQVGSYFLVREGESNILVMVERSYRTADKQGRAAHMVHLTPLGEIGSNGEFSRGVSRYPISGAELHRMDEAGLRTIFSGYGDRDFKVGNLTSFDAIGVHLDASAFFGRHAAILGQSGAGKSWTVTSLVQAAVRAMPNAHIILLDMHGEYGDKEVDGVVAHSPFPADRVRCFRADQLEFPYWLLAFSELCELVINASDENASIQISYLRSTMIRLREEANKHLDLGHITVDSPLYYSMEDLIKAVKEANRETSDFGKKKSPLYGKFDQVLVRLNSLLNDNRYDFLMRPRTRTSTESLPGLMEDLVGLGNPRASVTVLDLSSVPFDVVPLVAAQIGRLTYEFNFWNPHCREFPLFLICEEAHEYIPREDIPRFREARRSMERISKNGRKYGVGLCVVSQRPHDVSETVLAQCSSYICLRISNPDDQEYVRAMVPDAARGTFAALTSLSKGEAVALGEAVPMPVRFRVDLPDPPPNSTDIDYSQKWRMENASVDVTRLVHNWHKQER</sequence>
<keyword evidence="5" id="KW-0238">DNA-binding</keyword>
<evidence type="ECO:0000256" key="4">
    <source>
        <dbReference type="ARBA" id="ARBA00022840"/>
    </source>
</evidence>
<reference evidence="9 10" key="1">
    <citation type="submission" date="2018-07" db="EMBL/GenBank/DDBJ databases">
        <title>Halioglobus sp. genome submission.</title>
        <authorList>
            <person name="Ye M.-Q."/>
            <person name="Du Z.-J."/>
        </authorList>
    </citation>
    <scope>NUCLEOTIDE SEQUENCE [LARGE SCALE GENOMIC DNA]</scope>
    <source>
        <strain evidence="9 10">U0301</strain>
    </source>
</reference>
<dbReference type="PANTHER" id="PTHR42957">
    <property type="entry name" value="HELICASE MJ1565-RELATED"/>
    <property type="match status" value="1"/>
</dbReference>
<dbReference type="AlphaFoldDB" id="A0A3L7E080"/>
<dbReference type="InterPro" id="IPR027417">
    <property type="entry name" value="P-loop_NTPase"/>
</dbReference>
<evidence type="ECO:0000313" key="10">
    <source>
        <dbReference type="Proteomes" id="UP000265509"/>
    </source>
</evidence>
<dbReference type="Proteomes" id="UP000265509">
    <property type="component" value="Unassembled WGS sequence"/>
</dbReference>
<evidence type="ECO:0000256" key="6">
    <source>
        <dbReference type="ARBA" id="ARBA00023235"/>
    </source>
</evidence>
<keyword evidence="4" id="KW-0067">ATP-binding</keyword>
<keyword evidence="3" id="KW-0347">Helicase</keyword>
<feature type="domain" description="Helicase HerA-like C-terminal" evidence="8">
    <location>
        <begin position="431"/>
        <end position="504"/>
    </location>
</feature>
<dbReference type="PANTHER" id="PTHR42957:SF1">
    <property type="entry name" value="HELICASE MJ1565-RELATED"/>
    <property type="match status" value="1"/>
</dbReference>
<evidence type="ECO:0000259" key="8">
    <source>
        <dbReference type="Pfam" id="PF05872"/>
    </source>
</evidence>
<feature type="domain" description="Helicase HerA central" evidence="7">
    <location>
        <begin position="138"/>
        <end position="386"/>
    </location>
</feature>
<dbReference type="RefSeq" id="WP_117954448.1">
    <property type="nucleotide sequence ID" value="NZ_QRAN01000010.1"/>
</dbReference>
<evidence type="ECO:0000256" key="1">
    <source>
        <dbReference type="ARBA" id="ARBA00022741"/>
    </source>
</evidence>
<name>A0A3L7E080_9GAMM</name>
<dbReference type="GO" id="GO:0005524">
    <property type="term" value="F:ATP binding"/>
    <property type="evidence" value="ECO:0007669"/>
    <property type="project" value="UniProtKB-KW"/>
</dbReference>
<evidence type="ECO:0000256" key="2">
    <source>
        <dbReference type="ARBA" id="ARBA00022801"/>
    </source>
</evidence>
<keyword evidence="1" id="KW-0547">Nucleotide-binding</keyword>
<gene>
    <name evidence="9" type="ORF">DWB85_10930</name>
</gene>
<protein>
    <submittedName>
        <fullName evidence="9">DUF853 family protein</fullName>
    </submittedName>
</protein>
<dbReference type="InterPro" id="IPR008571">
    <property type="entry name" value="HerA-like"/>
</dbReference>
<organism evidence="9 10">
    <name type="scientific">Seongchinamella sediminis</name>
    <dbReference type="NCBI Taxonomy" id="2283635"/>
    <lineage>
        <taxon>Bacteria</taxon>
        <taxon>Pseudomonadati</taxon>
        <taxon>Pseudomonadota</taxon>
        <taxon>Gammaproteobacteria</taxon>
        <taxon>Cellvibrionales</taxon>
        <taxon>Halieaceae</taxon>
        <taxon>Seongchinamella</taxon>
    </lineage>
</organism>
<dbReference type="Pfam" id="PF01935">
    <property type="entry name" value="DUF87"/>
    <property type="match status" value="1"/>
</dbReference>
<dbReference type="OrthoDB" id="9806951at2"/>
<dbReference type="EMBL" id="QRAN01000010">
    <property type="protein sequence ID" value="RLQ21793.1"/>
    <property type="molecule type" value="Genomic_DNA"/>
</dbReference>
<dbReference type="SUPFAM" id="SSF52540">
    <property type="entry name" value="P-loop containing nucleoside triphosphate hydrolases"/>
    <property type="match status" value="1"/>
</dbReference>
<dbReference type="GO" id="GO:0004386">
    <property type="term" value="F:helicase activity"/>
    <property type="evidence" value="ECO:0007669"/>
    <property type="project" value="UniProtKB-KW"/>
</dbReference>
<dbReference type="Pfam" id="PF05872">
    <property type="entry name" value="HerA_C"/>
    <property type="match status" value="1"/>
</dbReference>
<evidence type="ECO:0000256" key="3">
    <source>
        <dbReference type="ARBA" id="ARBA00022806"/>
    </source>
</evidence>
<evidence type="ECO:0000256" key="5">
    <source>
        <dbReference type="ARBA" id="ARBA00023125"/>
    </source>
</evidence>
<comment type="caution">
    <text evidence="9">The sequence shown here is derived from an EMBL/GenBank/DDBJ whole genome shotgun (WGS) entry which is preliminary data.</text>
</comment>
<evidence type="ECO:0000259" key="7">
    <source>
        <dbReference type="Pfam" id="PF01935"/>
    </source>
</evidence>
<dbReference type="GO" id="GO:0016787">
    <property type="term" value="F:hydrolase activity"/>
    <property type="evidence" value="ECO:0007669"/>
    <property type="project" value="UniProtKB-KW"/>
</dbReference>
<accession>A0A3L7E080</accession>
<keyword evidence="10" id="KW-1185">Reference proteome</keyword>
<evidence type="ECO:0000313" key="9">
    <source>
        <dbReference type="EMBL" id="RLQ21793.1"/>
    </source>
</evidence>
<proteinExistence type="predicted"/>
<keyword evidence="6" id="KW-0413">Isomerase</keyword>
<dbReference type="InterPro" id="IPR002789">
    <property type="entry name" value="HerA_central"/>
</dbReference>
<dbReference type="Gene3D" id="3.40.50.300">
    <property type="entry name" value="P-loop containing nucleotide triphosphate hydrolases"/>
    <property type="match status" value="2"/>
</dbReference>
<keyword evidence="2" id="KW-0378">Hydrolase</keyword>
<dbReference type="GO" id="GO:0003677">
    <property type="term" value="F:DNA binding"/>
    <property type="evidence" value="ECO:0007669"/>
    <property type="project" value="UniProtKB-KW"/>
</dbReference>
<dbReference type="InterPro" id="IPR033186">
    <property type="entry name" value="HerA_C"/>
</dbReference>